<keyword evidence="4" id="KW-0233">DNA recombination</keyword>
<evidence type="ECO:0000313" key="6">
    <source>
        <dbReference type="EMBL" id="PSR25020.1"/>
    </source>
</evidence>
<dbReference type="AlphaFoldDB" id="A0A2T2WS09"/>
<name>A0A2T2WS09_9FIRM</name>
<proteinExistence type="inferred from homology"/>
<dbReference type="EMBL" id="PXYT01000062">
    <property type="protein sequence ID" value="PSR25020.1"/>
    <property type="molecule type" value="Genomic_DNA"/>
</dbReference>
<reference evidence="6 7" key="1">
    <citation type="journal article" date="2014" name="BMC Genomics">
        <title>Comparison of environmental and isolate Sulfobacillus genomes reveals diverse carbon, sulfur, nitrogen, and hydrogen metabolisms.</title>
        <authorList>
            <person name="Justice N.B."/>
            <person name="Norman A."/>
            <person name="Brown C.T."/>
            <person name="Singh A."/>
            <person name="Thomas B.C."/>
            <person name="Banfield J.F."/>
        </authorList>
    </citation>
    <scope>NUCLEOTIDE SEQUENCE [LARGE SCALE GENOMIC DNA]</scope>
    <source>
        <strain evidence="6">AMDSBA1</strain>
    </source>
</reference>
<evidence type="ECO:0000256" key="1">
    <source>
        <dbReference type="ARBA" id="ARBA00003416"/>
    </source>
</evidence>
<evidence type="ECO:0000256" key="5">
    <source>
        <dbReference type="SAM" id="Phobius"/>
    </source>
</evidence>
<gene>
    <name evidence="6" type="ORF">C7B43_17730</name>
</gene>
<comment type="function">
    <text evidence="1">Involved in DNA recombination.</text>
</comment>
<keyword evidence="3" id="KW-0175">Coiled coil</keyword>
<keyword evidence="5" id="KW-1133">Transmembrane helix</keyword>
<evidence type="ECO:0000256" key="4">
    <source>
        <dbReference type="ARBA" id="ARBA00023172"/>
    </source>
</evidence>
<evidence type="ECO:0000256" key="3">
    <source>
        <dbReference type="ARBA" id="ARBA00023054"/>
    </source>
</evidence>
<feature type="transmembrane region" description="Helical" evidence="5">
    <location>
        <begin position="6"/>
        <end position="24"/>
    </location>
</feature>
<dbReference type="GO" id="GO:0006310">
    <property type="term" value="P:DNA recombination"/>
    <property type="evidence" value="ECO:0007669"/>
    <property type="project" value="UniProtKB-KW"/>
</dbReference>
<keyword evidence="5" id="KW-0472">Membrane</keyword>
<dbReference type="PANTHER" id="PTHR30563">
    <property type="entry name" value="DNA RECOMBINATION PROTEIN RMUC"/>
    <property type="match status" value="1"/>
</dbReference>
<dbReference type="Pfam" id="PF02646">
    <property type="entry name" value="RmuC"/>
    <property type="match status" value="1"/>
</dbReference>
<dbReference type="PANTHER" id="PTHR30563:SF0">
    <property type="entry name" value="DNA RECOMBINATION PROTEIN RMUC"/>
    <property type="match status" value="1"/>
</dbReference>
<keyword evidence="5" id="KW-0812">Transmembrane</keyword>
<comment type="similarity">
    <text evidence="2">Belongs to the RmuC family.</text>
</comment>
<comment type="caution">
    <text evidence="6">The sequence shown here is derived from an EMBL/GenBank/DDBJ whole genome shotgun (WGS) entry which is preliminary data.</text>
</comment>
<dbReference type="InterPro" id="IPR003798">
    <property type="entry name" value="DNA_recombination_RmuC"/>
</dbReference>
<dbReference type="Proteomes" id="UP000242699">
    <property type="component" value="Unassembled WGS sequence"/>
</dbReference>
<dbReference type="SUPFAM" id="SSF58113">
    <property type="entry name" value="Apolipoprotein A-I"/>
    <property type="match status" value="1"/>
</dbReference>
<protein>
    <submittedName>
        <fullName evidence="6">DNA recombination protein RmuC</fullName>
    </submittedName>
</protein>
<evidence type="ECO:0000313" key="7">
    <source>
        <dbReference type="Proteomes" id="UP000242699"/>
    </source>
</evidence>
<accession>A0A2T2WS09</accession>
<organism evidence="6 7">
    <name type="scientific">Sulfobacillus benefaciens</name>
    <dbReference type="NCBI Taxonomy" id="453960"/>
    <lineage>
        <taxon>Bacteria</taxon>
        <taxon>Bacillati</taxon>
        <taxon>Bacillota</taxon>
        <taxon>Clostridia</taxon>
        <taxon>Eubacteriales</taxon>
        <taxon>Clostridiales Family XVII. Incertae Sedis</taxon>
        <taxon>Sulfobacillus</taxon>
    </lineage>
</organism>
<evidence type="ECO:0000256" key="2">
    <source>
        <dbReference type="ARBA" id="ARBA00009840"/>
    </source>
</evidence>
<sequence length="497" mass="56524">MVLVDVLVSLSVLLNLVMLILWLTGSLAKNIHDFIAHQMTALEKGQERMEKIMRDEMALARDESQGSFKRLREEMAGNVQGLGDKILNEQRQQSQAFQTAWEQLRGLLHGTLTDMRRVEQERFETFSRDTWELFNQQDKYLRAQLSEMVLQQKNQLDSFMKQLAELTQMNATKLEQVRETVDRQLTSMQKDNAAKLEQMRATVDEKLHQTLEHRLGESFKLVSERLEQVQKGLGEMQTLASGVGDLKKVLTNVKARGTLGEIQLGHILEQILSADQYEANAVVKPGSMERVDFAIHLPGKEELHDTVFLPIDAKFPLEDYQRLVEAEESGDLLAAQEASKTLENRIKNEARSIQEKYINPPYTTDFALMFLPLEGLFAEVLRRAGLWELLQREYRVVVTGPTTVTALLNSLQMGFRTLAIQKRSSEVWTLLGAVKTEFGKFGDVLEKTQKKLQEASHTIDSATIRSRAIERKLRGVESISPAEATPLLDEMDAGVRE</sequence>